<proteinExistence type="predicted"/>
<feature type="compositionally biased region" description="Basic residues" evidence="5">
    <location>
        <begin position="20"/>
        <end position="48"/>
    </location>
</feature>
<evidence type="ECO:0000256" key="1">
    <source>
        <dbReference type="ARBA" id="ARBA00004141"/>
    </source>
</evidence>
<dbReference type="AlphaFoldDB" id="A0A0S4VYF1"/>
<evidence type="ECO:0000256" key="6">
    <source>
        <dbReference type="SAM" id="Phobius"/>
    </source>
</evidence>
<dbReference type="Gene3D" id="1.10.3080.10">
    <property type="entry name" value="Clc chloride channel"/>
    <property type="match status" value="1"/>
</dbReference>
<dbReference type="SUPFAM" id="SSF81340">
    <property type="entry name" value="Clc chloride channel"/>
    <property type="match status" value="1"/>
</dbReference>
<evidence type="ECO:0000313" key="7">
    <source>
        <dbReference type="EMBL" id="CUV36980.1"/>
    </source>
</evidence>
<dbReference type="PRINTS" id="PR00762">
    <property type="entry name" value="CLCHANNEL"/>
</dbReference>
<feature type="compositionally biased region" description="Low complexity" evidence="5">
    <location>
        <begin position="8"/>
        <end position="19"/>
    </location>
</feature>
<keyword evidence="2 6" id="KW-0812">Transmembrane</keyword>
<feature type="region of interest" description="Disordered" evidence="5">
    <location>
        <begin position="1"/>
        <end position="53"/>
    </location>
</feature>
<dbReference type="Pfam" id="PF00654">
    <property type="entry name" value="Voltage_CLC"/>
    <property type="match status" value="1"/>
</dbReference>
<sequence>MMRRRPRQASAAASSVGGVRLRRGNRRHQRDHAGRHLRHRLRPGRRAAQRPPDRDAWIQHHQAGGGGASYFADIPGGIFTPSLAIGAGLGEHLWQLTADPTDERVPVLVSIAAFLAEPITASAIVIVMEMTCSQNMMRHLLAAALLASFVARQFSLRPVYHAASRSFRREALSVEATASGQAARA</sequence>
<dbReference type="InterPro" id="IPR001807">
    <property type="entry name" value="ClC"/>
</dbReference>
<evidence type="ECO:0000313" key="8">
    <source>
        <dbReference type="EMBL" id="CUV39566.1"/>
    </source>
</evidence>
<accession>A0A0S4VYF1</accession>
<evidence type="ECO:0000256" key="5">
    <source>
        <dbReference type="SAM" id="MobiDB-lite"/>
    </source>
</evidence>
<dbReference type="GO" id="GO:0016020">
    <property type="term" value="C:membrane"/>
    <property type="evidence" value="ECO:0007669"/>
    <property type="project" value="UniProtKB-SubCell"/>
</dbReference>
<dbReference type="EMBL" id="LN899826">
    <property type="protein sequence ID" value="CUV39566.1"/>
    <property type="molecule type" value="Genomic_DNA"/>
</dbReference>
<feature type="transmembrane region" description="Helical" evidence="6">
    <location>
        <begin position="105"/>
        <end position="128"/>
    </location>
</feature>
<comment type="subcellular location">
    <subcellularLocation>
        <location evidence="1">Membrane</location>
        <topology evidence="1">Multi-pass membrane protein</topology>
    </subcellularLocation>
</comment>
<evidence type="ECO:0000256" key="4">
    <source>
        <dbReference type="ARBA" id="ARBA00023136"/>
    </source>
</evidence>
<evidence type="ECO:0000256" key="3">
    <source>
        <dbReference type="ARBA" id="ARBA00022989"/>
    </source>
</evidence>
<reference evidence="8" key="1">
    <citation type="submission" date="2015-10" db="EMBL/GenBank/DDBJ databases">
        <authorList>
            <person name="Gilbert D.G."/>
        </authorList>
    </citation>
    <scope>NUCLEOTIDE SEQUENCE</scope>
    <source>
        <strain evidence="8">Phyl III-seqv23</strain>
    </source>
</reference>
<dbReference type="EMBL" id="LN899822">
    <property type="protein sequence ID" value="CUV61418.1"/>
    <property type="molecule type" value="Genomic_DNA"/>
</dbReference>
<evidence type="ECO:0000313" key="9">
    <source>
        <dbReference type="EMBL" id="CUV61418.1"/>
    </source>
</evidence>
<dbReference type="InterPro" id="IPR014743">
    <property type="entry name" value="Cl-channel_core"/>
</dbReference>
<keyword evidence="3 6" id="KW-1133">Transmembrane helix</keyword>
<evidence type="ECO:0000256" key="2">
    <source>
        <dbReference type="ARBA" id="ARBA00022692"/>
    </source>
</evidence>
<gene>
    <name evidence="9" type="ORF">RD1301_v1_1480014</name>
    <name evidence="7" type="ORF">TD1301_v1_2640004</name>
    <name evidence="8" type="ORF">TF3108_v1_300011</name>
</gene>
<protein>
    <submittedName>
        <fullName evidence="8">Chloride channel protein</fullName>
    </submittedName>
</protein>
<organism evidence="8">
    <name type="scientific">Ralstonia solanacearum</name>
    <name type="common">Pseudomonas solanacearum</name>
    <dbReference type="NCBI Taxonomy" id="305"/>
    <lineage>
        <taxon>Bacteria</taxon>
        <taxon>Pseudomonadati</taxon>
        <taxon>Pseudomonadota</taxon>
        <taxon>Betaproteobacteria</taxon>
        <taxon>Burkholderiales</taxon>
        <taxon>Burkholderiaceae</taxon>
        <taxon>Ralstonia</taxon>
        <taxon>Ralstonia solanacearum species complex</taxon>
    </lineage>
</organism>
<keyword evidence="4 6" id="KW-0472">Membrane</keyword>
<dbReference type="GO" id="GO:0015108">
    <property type="term" value="F:chloride transmembrane transporter activity"/>
    <property type="evidence" value="ECO:0007669"/>
    <property type="project" value="InterPro"/>
</dbReference>
<dbReference type="EMBL" id="LN899825">
    <property type="protein sequence ID" value="CUV36980.1"/>
    <property type="molecule type" value="Genomic_DNA"/>
</dbReference>
<name>A0A0S4VYF1_RALSL</name>